<dbReference type="Proteomes" id="UP001501725">
    <property type="component" value="Unassembled WGS sequence"/>
</dbReference>
<dbReference type="SUPFAM" id="SSF88713">
    <property type="entry name" value="Glycoside hydrolase/deacetylase"/>
    <property type="match status" value="1"/>
</dbReference>
<dbReference type="InterPro" id="IPR022560">
    <property type="entry name" value="DUF3473"/>
</dbReference>
<keyword evidence="3" id="KW-1185">Reference proteome</keyword>
<dbReference type="InterPro" id="IPR045235">
    <property type="entry name" value="PuuE_HpPgdA-like"/>
</dbReference>
<dbReference type="Pfam" id="PF11959">
    <property type="entry name" value="DUF3473"/>
    <property type="match status" value="1"/>
</dbReference>
<feature type="domain" description="DUF3473" evidence="1">
    <location>
        <begin position="130"/>
        <end position="251"/>
    </location>
</feature>
<comment type="caution">
    <text evidence="2">The sequence shown here is derived from an EMBL/GenBank/DDBJ whole genome shotgun (WGS) entry which is preliminary data.</text>
</comment>
<dbReference type="CDD" id="cd10941">
    <property type="entry name" value="CE4_PuuE_HpPgdA_like_2"/>
    <property type="match status" value="1"/>
</dbReference>
<dbReference type="Gene3D" id="3.20.20.370">
    <property type="entry name" value="Glycoside hydrolase/deacetylase"/>
    <property type="match status" value="1"/>
</dbReference>
<organism evidence="2 3">
    <name type="scientific">Flaviaesturariibacter amylovorans</name>
    <dbReference type="NCBI Taxonomy" id="1084520"/>
    <lineage>
        <taxon>Bacteria</taxon>
        <taxon>Pseudomonadati</taxon>
        <taxon>Bacteroidota</taxon>
        <taxon>Chitinophagia</taxon>
        <taxon>Chitinophagales</taxon>
        <taxon>Chitinophagaceae</taxon>
        <taxon>Flaviaestuariibacter</taxon>
    </lineage>
</organism>
<dbReference type="InterPro" id="IPR011330">
    <property type="entry name" value="Glyco_hydro/deAcase_b/a-brl"/>
</dbReference>
<accession>A0ABP8HP85</accession>
<dbReference type="RefSeq" id="WP_345257843.1">
    <property type="nucleotide sequence ID" value="NZ_BAABGY010000016.1"/>
</dbReference>
<evidence type="ECO:0000313" key="3">
    <source>
        <dbReference type="Proteomes" id="UP001501725"/>
    </source>
</evidence>
<reference evidence="3" key="1">
    <citation type="journal article" date="2019" name="Int. J. Syst. Evol. Microbiol.">
        <title>The Global Catalogue of Microorganisms (GCM) 10K type strain sequencing project: providing services to taxonomists for standard genome sequencing and annotation.</title>
        <authorList>
            <consortium name="The Broad Institute Genomics Platform"/>
            <consortium name="The Broad Institute Genome Sequencing Center for Infectious Disease"/>
            <person name="Wu L."/>
            <person name="Ma J."/>
        </authorList>
    </citation>
    <scope>NUCLEOTIDE SEQUENCE [LARGE SCALE GENOMIC DNA]</scope>
    <source>
        <strain evidence="3">JCM 17919</strain>
    </source>
</reference>
<name>A0ABP8HP85_9BACT</name>
<evidence type="ECO:0000259" key="1">
    <source>
        <dbReference type="Pfam" id="PF11959"/>
    </source>
</evidence>
<protein>
    <submittedName>
        <fullName evidence="2">Polysaccharide deacetylase family protein</fullName>
    </submittedName>
</protein>
<evidence type="ECO:0000313" key="2">
    <source>
        <dbReference type="EMBL" id="GAA4342219.1"/>
    </source>
</evidence>
<sequence>MLSPQILLSFDVEEFDLPLEYGQSIPIGEQLRVGYAGLVALEPLLQEVRATLFTTAYFASQYAPALRGLSERHEIASHTYYHTRFEESHLLASRQLLQEVSGQEVTGLRMPRMRDVRPAAVLEAGYTYNSSVNPTWIPGRYNNLRVPRRPFREEGLLEFPVSVTPKWRIPLFWLAFKNFPYAYFLRLVRHTLRQEGYVCLYFHPWEFTDIRRYQLPGYVRRDCGPALVQKLERLVKDLGKEGQFVTMAEYVRNIQY</sequence>
<dbReference type="EMBL" id="BAABGY010000016">
    <property type="protein sequence ID" value="GAA4342219.1"/>
    <property type="molecule type" value="Genomic_DNA"/>
</dbReference>
<gene>
    <name evidence="2" type="ORF">GCM10023184_41390</name>
</gene>
<proteinExistence type="predicted"/>